<evidence type="ECO:0000313" key="9">
    <source>
        <dbReference type="EMBL" id="MEJ1250221.1"/>
    </source>
</evidence>
<evidence type="ECO:0000256" key="2">
    <source>
        <dbReference type="ARBA" id="ARBA00010792"/>
    </source>
</evidence>
<keyword evidence="4 7" id="KW-0812">Transmembrane</keyword>
<keyword evidence="10" id="KW-1185">Reference proteome</keyword>
<dbReference type="Pfam" id="PF14067">
    <property type="entry name" value="LssY_C"/>
    <property type="match status" value="1"/>
</dbReference>
<sequence>MNSQTLDALIAWVGHHPTAAGVAIFLIAFFDAVVILGFVVPAIPLLFAIGAFIGLGTLDGPYAIACASAGAFAGDGLSYLFGRHYGDRLRRMWPFSRYPGWLPQGEAMFRRHGLKSILIARYVGAVRPLVPAIAGMLEMPARRYVPASAVASLSWGAAFLLAGWAFGASIDLLAAVAGRLAIVVGALLALLALIYFTVYQTYKVLAPRTSLILSRLLRWSVRHPVLGRFASALIDPRRRESSSLLAMAILLIAGSWAFFSVLLLAAGHDDPTALDLTVHHLMFGLRTPLADVPMAVLASLGDWQVLVPGVTVVALWLGWRRRWVALGHWIAAFVFALAAVWVLDRLIQVPRPPAAMAVAGFDFPSAQVTMATVVFGFFAVLIARELPGRRRAWPYGIAAIAVATIAFARLYLGAHWLTDVLGGIFLGVAWIAVLGLAYRRRALRSFWMRPLALGFYLCVIGVGLWHGHRSASDILGQFAPPELRTGIRADAWRDGAWAELPARRNDFLSKRAWPMNLQYAGPIGPLRDRLQAAGWEPGPPANIETLLAILDKTATPDSLPVLPASHSGHGDALLMTRPGPEPDTRFVLHLWFAPLSLAPDETPVWQGAVALLRVGTELSIFRLWRVQGDDGAALEAVSGDLPDLPQHRVARGEDGTRVLLLGPDQAR</sequence>
<dbReference type="CDD" id="cd03392">
    <property type="entry name" value="PAP2_like_2"/>
    <property type="match status" value="1"/>
</dbReference>
<dbReference type="Pfam" id="PF01569">
    <property type="entry name" value="PAP2"/>
    <property type="match status" value="1"/>
</dbReference>
<dbReference type="InterPro" id="IPR000326">
    <property type="entry name" value="PAP2/HPO"/>
</dbReference>
<dbReference type="GO" id="GO:0005886">
    <property type="term" value="C:plasma membrane"/>
    <property type="evidence" value="ECO:0007669"/>
    <property type="project" value="UniProtKB-SubCell"/>
</dbReference>
<accession>A0AAW9R771</accession>
<evidence type="ECO:0000256" key="1">
    <source>
        <dbReference type="ARBA" id="ARBA00004651"/>
    </source>
</evidence>
<dbReference type="InterPro" id="IPR032816">
    <property type="entry name" value="VTT_dom"/>
</dbReference>
<dbReference type="InterPro" id="IPR025902">
    <property type="entry name" value="LssY-like-C_dom"/>
</dbReference>
<dbReference type="Proteomes" id="UP001364472">
    <property type="component" value="Unassembled WGS sequence"/>
</dbReference>
<dbReference type="SUPFAM" id="SSF48317">
    <property type="entry name" value="Acid phosphatase/Vanadium-dependent haloperoxidase"/>
    <property type="match status" value="1"/>
</dbReference>
<dbReference type="InterPro" id="IPR032818">
    <property type="entry name" value="DedA-like"/>
</dbReference>
<feature type="transmembrane region" description="Helical" evidence="7">
    <location>
        <begin position="395"/>
        <end position="414"/>
    </location>
</feature>
<feature type="transmembrane region" description="Helical" evidence="7">
    <location>
        <begin position="60"/>
        <end position="82"/>
    </location>
</feature>
<keyword evidence="3" id="KW-1003">Cell membrane</keyword>
<evidence type="ECO:0000256" key="7">
    <source>
        <dbReference type="SAM" id="Phobius"/>
    </source>
</evidence>
<dbReference type="SMART" id="SM00014">
    <property type="entry name" value="acidPPc"/>
    <property type="match status" value="1"/>
</dbReference>
<dbReference type="PANTHER" id="PTHR30353">
    <property type="entry name" value="INNER MEMBRANE PROTEIN DEDA-RELATED"/>
    <property type="match status" value="1"/>
</dbReference>
<feature type="transmembrane region" description="Helical" evidence="7">
    <location>
        <begin position="323"/>
        <end position="343"/>
    </location>
</feature>
<feature type="transmembrane region" description="Helical" evidence="7">
    <location>
        <begin position="144"/>
        <end position="166"/>
    </location>
</feature>
<gene>
    <name evidence="9" type="ORF">WB794_11120</name>
</gene>
<dbReference type="AlphaFoldDB" id="A0AAW9R771"/>
<evidence type="ECO:0000259" key="8">
    <source>
        <dbReference type="SMART" id="SM00014"/>
    </source>
</evidence>
<dbReference type="RefSeq" id="WP_337335924.1">
    <property type="nucleotide sequence ID" value="NZ_JBBDHC010000016.1"/>
</dbReference>
<reference evidence="9 10" key="1">
    <citation type="journal article" date="2016" name="Antonie Van Leeuwenhoek">
        <title>Denitratimonas tolerans gen. nov., sp. nov., a denitrifying bacterium isolated from a bioreactor for tannery wastewater treatment.</title>
        <authorList>
            <person name="Han S.I."/>
            <person name="Kim J.O."/>
            <person name="Lee Y.R."/>
            <person name="Ekpeghere K.I."/>
            <person name="Koh S.C."/>
            <person name="Whang K.S."/>
        </authorList>
    </citation>
    <scope>NUCLEOTIDE SEQUENCE [LARGE SCALE GENOMIC DNA]</scope>
    <source>
        <strain evidence="9 10">KACC 17565</strain>
    </source>
</reference>
<feature type="transmembrane region" description="Helical" evidence="7">
    <location>
        <begin position="420"/>
        <end position="438"/>
    </location>
</feature>
<dbReference type="InterPro" id="IPR036938">
    <property type="entry name" value="PAP2/HPO_sf"/>
</dbReference>
<evidence type="ECO:0000256" key="4">
    <source>
        <dbReference type="ARBA" id="ARBA00022692"/>
    </source>
</evidence>
<dbReference type="Gene3D" id="1.20.144.10">
    <property type="entry name" value="Phosphatidic acid phosphatase type 2/haloperoxidase"/>
    <property type="match status" value="1"/>
</dbReference>
<comment type="similarity">
    <text evidence="2">Belongs to the DedA family.</text>
</comment>
<dbReference type="PANTHER" id="PTHR30353:SF15">
    <property type="entry name" value="INNER MEMBRANE PROTEIN YABI"/>
    <property type="match status" value="1"/>
</dbReference>
<comment type="caution">
    <text evidence="9">The sequence shown here is derived from an EMBL/GenBank/DDBJ whole genome shotgun (WGS) entry which is preliminary data.</text>
</comment>
<feature type="transmembrane region" description="Helical" evidence="7">
    <location>
        <begin position="172"/>
        <end position="198"/>
    </location>
</feature>
<feature type="transmembrane region" description="Helical" evidence="7">
    <location>
        <begin position="292"/>
        <end position="316"/>
    </location>
</feature>
<organism evidence="9 10">
    <name type="scientific">Denitratimonas tolerans</name>
    <dbReference type="NCBI Taxonomy" id="1338420"/>
    <lineage>
        <taxon>Bacteria</taxon>
        <taxon>Pseudomonadati</taxon>
        <taxon>Pseudomonadota</taxon>
        <taxon>Gammaproteobacteria</taxon>
        <taxon>Lysobacterales</taxon>
        <taxon>Lysobacteraceae</taxon>
        <taxon>Denitratimonas</taxon>
    </lineage>
</organism>
<proteinExistence type="inferred from homology"/>
<evidence type="ECO:0000256" key="5">
    <source>
        <dbReference type="ARBA" id="ARBA00022989"/>
    </source>
</evidence>
<comment type="subcellular location">
    <subcellularLocation>
        <location evidence="1">Cell membrane</location>
        <topology evidence="1">Multi-pass membrane protein</topology>
    </subcellularLocation>
</comment>
<feature type="transmembrane region" description="Helical" evidence="7">
    <location>
        <begin position="450"/>
        <end position="468"/>
    </location>
</feature>
<protein>
    <submittedName>
        <fullName evidence="9">VTT domain-containing protein</fullName>
    </submittedName>
</protein>
<dbReference type="EMBL" id="JBBDHC010000016">
    <property type="protein sequence ID" value="MEJ1250221.1"/>
    <property type="molecule type" value="Genomic_DNA"/>
</dbReference>
<dbReference type="Pfam" id="PF09335">
    <property type="entry name" value="VTT_dom"/>
    <property type="match status" value="1"/>
</dbReference>
<name>A0AAW9R771_9GAMM</name>
<evidence type="ECO:0000256" key="3">
    <source>
        <dbReference type="ARBA" id="ARBA00022475"/>
    </source>
</evidence>
<keyword evidence="6 7" id="KW-0472">Membrane</keyword>
<feature type="transmembrane region" description="Helical" evidence="7">
    <location>
        <begin position="244"/>
        <end position="266"/>
    </location>
</feature>
<feature type="transmembrane region" description="Helical" evidence="7">
    <location>
        <begin position="21"/>
        <end position="54"/>
    </location>
</feature>
<evidence type="ECO:0000256" key="6">
    <source>
        <dbReference type="ARBA" id="ARBA00023136"/>
    </source>
</evidence>
<feature type="transmembrane region" description="Helical" evidence="7">
    <location>
        <begin position="363"/>
        <end position="383"/>
    </location>
</feature>
<keyword evidence="5 7" id="KW-1133">Transmembrane helix</keyword>
<evidence type="ECO:0000313" key="10">
    <source>
        <dbReference type="Proteomes" id="UP001364472"/>
    </source>
</evidence>
<feature type="domain" description="Phosphatidic acid phosphatase type 2/haloperoxidase" evidence="8">
    <location>
        <begin position="326"/>
        <end position="435"/>
    </location>
</feature>